<dbReference type="VEuPathDB" id="FungiDB:YALI1_A15185g"/>
<sequence length="153" mass="16881">MEDIGGWRERTRPLSNSASSTCNTSNTHQHTDQTRPANCTALPGNGRACGHNRLRQGTRFASVMQEPYSFPFFGQPAHELDDQTISAECDVSLHFLHVGMGLACEGACAKGRADLWSAAVRVSVYDKVVCTRWFVLSDMIICTLAYCTCTTTW</sequence>
<dbReference type="Proteomes" id="UP000182444">
    <property type="component" value="Chromosome 1A"/>
</dbReference>
<dbReference type="EMBL" id="CP017553">
    <property type="protein sequence ID" value="AOW00674.1"/>
    <property type="molecule type" value="Genomic_DNA"/>
</dbReference>
<gene>
    <name evidence="2" type="ORF">YALI1_A15185g</name>
</gene>
<proteinExistence type="predicted"/>
<evidence type="ECO:0000313" key="2">
    <source>
        <dbReference type="EMBL" id="AOW00674.1"/>
    </source>
</evidence>
<feature type="compositionally biased region" description="Low complexity" evidence="1">
    <location>
        <begin position="15"/>
        <end position="27"/>
    </location>
</feature>
<feature type="region of interest" description="Disordered" evidence="1">
    <location>
        <begin position="1"/>
        <end position="37"/>
    </location>
</feature>
<name>A0A1D8N4Y6_YARLL</name>
<dbReference type="RefSeq" id="XP_068137901.1">
    <property type="nucleotide sequence ID" value="XM_068281800.1"/>
</dbReference>
<feature type="compositionally biased region" description="Basic and acidic residues" evidence="1">
    <location>
        <begin position="1"/>
        <end position="12"/>
    </location>
</feature>
<dbReference type="AlphaFoldDB" id="A0A1D8N4Y6"/>
<evidence type="ECO:0000313" key="3">
    <source>
        <dbReference type="Proteomes" id="UP000182444"/>
    </source>
</evidence>
<organism evidence="2 3">
    <name type="scientific">Yarrowia lipolytica</name>
    <name type="common">Candida lipolytica</name>
    <dbReference type="NCBI Taxonomy" id="4952"/>
    <lineage>
        <taxon>Eukaryota</taxon>
        <taxon>Fungi</taxon>
        <taxon>Dikarya</taxon>
        <taxon>Ascomycota</taxon>
        <taxon>Saccharomycotina</taxon>
        <taxon>Dipodascomycetes</taxon>
        <taxon>Dipodascales</taxon>
        <taxon>Dipodascales incertae sedis</taxon>
        <taxon>Yarrowia</taxon>
    </lineage>
</organism>
<protein>
    <submittedName>
        <fullName evidence="2">Uncharacterized protein</fullName>
    </submittedName>
</protein>
<reference evidence="2 3" key="1">
    <citation type="journal article" date="2016" name="PLoS ONE">
        <title>Sequence Assembly of Yarrowia lipolytica Strain W29/CLIB89 Shows Transposable Element Diversity.</title>
        <authorList>
            <person name="Magnan C."/>
            <person name="Yu J."/>
            <person name="Chang I."/>
            <person name="Jahn E."/>
            <person name="Kanomata Y."/>
            <person name="Wu J."/>
            <person name="Zeller M."/>
            <person name="Oakes M."/>
            <person name="Baldi P."/>
            <person name="Sandmeyer S."/>
        </authorList>
    </citation>
    <scope>NUCLEOTIDE SEQUENCE [LARGE SCALE GENOMIC DNA]</scope>
    <source>
        <strain evidence="3">CLIB89(W29)</strain>
    </source>
</reference>
<evidence type="ECO:0000256" key="1">
    <source>
        <dbReference type="SAM" id="MobiDB-lite"/>
    </source>
</evidence>
<accession>A0A1D8N4Y6</accession>
<dbReference type="GeneID" id="94582459"/>